<dbReference type="RefSeq" id="XP_004998660.1">
    <property type="nucleotide sequence ID" value="XM_004998603.1"/>
</dbReference>
<dbReference type="SMART" id="SM00404">
    <property type="entry name" value="PTPc_motif"/>
    <property type="match status" value="1"/>
</dbReference>
<dbReference type="PROSITE" id="PS50056">
    <property type="entry name" value="TYR_PHOSPHATASE_2"/>
    <property type="match status" value="1"/>
</dbReference>
<organism evidence="13">
    <name type="scientific">Salpingoeca rosetta (strain ATCC 50818 / BSB-021)</name>
    <dbReference type="NCBI Taxonomy" id="946362"/>
    <lineage>
        <taxon>Eukaryota</taxon>
        <taxon>Choanoflagellata</taxon>
        <taxon>Craspedida</taxon>
        <taxon>Salpingoecidae</taxon>
        <taxon>Salpingoeca</taxon>
    </lineage>
</organism>
<evidence type="ECO:0000256" key="2">
    <source>
        <dbReference type="ARBA" id="ARBA00013064"/>
    </source>
</evidence>
<dbReference type="GO" id="GO:0004725">
    <property type="term" value="F:protein tyrosine phosphatase activity"/>
    <property type="evidence" value="ECO:0007669"/>
    <property type="project" value="UniProtKB-EC"/>
</dbReference>
<evidence type="ECO:0000256" key="3">
    <source>
        <dbReference type="ARBA" id="ARBA00022481"/>
    </source>
</evidence>
<dbReference type="PANTHER" id="PTHR23339">
    <property type="entry name" value="TYROSINE SPECIFIC PROTEIN PHOSPHATASE AND DUAL SPECIFICITY PROTEIN PHOSPHATASE"/>
    <property type="match status" value="1"/>
</dbReference>
<dbReference type="Pfam" id="PF22785">
    <property type="entry name" value="Tc-R-P"/>
    <property type="match status" value="1"/>
</dbReference>
<dbReference type="OMA" id="IQVHGWT"/>
<evidence type="ECO:0000259" key="10">
    <source>
        <dbReference type="PROSITE" id="PS50054"/>
    </source>
</evidence>
<comment type="catalytic activity">
    <reaction evidence="9">
        <text>O-phospho-L-tyrosyl-[protein] + H2O = L-tyrosyl-[protein] + phosphate</text>
        <dbReference type="Rhea" id="RHEA:10684"/>
        <dbReference type="Rhea" id="RHEA-COMP:10136"/>
        <dbReference type="Rhea" id="RHEA-COMP:20101"/>
        <dbReference type="ChEBI" id="CHEBI:15377"/>
        <dbReference type="ChEBI" id="CHEBI:43474"/>
        <dbReference type="ChEBI" id="CHEBI:46858"/>
        <dbReference type="ChEBI" id="CHEBI:61978"/>
        <dbReference type="EC" id="3.1.3.48"/>
    </reaction>
</comment>
<name>F2TVJ2_SALR5</name>
<keyword evidence="7" id="KW-0449">Lipoprotein</keyword>
<evidence type="ECO:0000256" key="8">
    <source>
        <dbReference type="ARBA" id="ARBA00023289"/>
    </source>
</evidence>
<dbReference type="Proteomes" id="UP000007799">
    <property type="component" value="Unassembled WGS sequence"/>
</dbReference>
<dbReference type="InterPro" id="IPR050561">
    <property type="entry name" value="PTP"/>
</dbReference>
<dbReference type="eggNOG" id="KOG2836">
    <property type="taxonomic scope" value="Eukaryota"/>
</dbReference>
<dbReference type="GO" id="GO:0005737">
    <property type="term" value="C:cytoplasm"/>
    <property type="evidence" value="ECO:0007669"/>
    <property type="project" value="UniProtKB-ARBA"/>
</dbReference>
<evidence type="ECO:0000256" key="5">
    <source>
        <dbReference type="ARBA" id="ARBA00022912"/>
    </source>
</evidence>
<evidence type="ECO:0000313" key="13">
    <source>
        <dbReference type="Proteomes" id="UP000007799"/>
    </source>
</evidence>
<keyword evidence="5" id="KW-0904">Protein phosphatase</keyword>
<dbReference type="InterPro" id="IPR029021">
    <property type="entry name" value="Prot-tyrosine_phosphatase-like"/>
</dbReference>
<dbReference type="SUPFAM" id="SSF52799">
    <property type="entry name" value="(Phosphotyrosine protein) phosphatases II"/>
    <property type="match status" value="1"/>
</dbReference>
<keyword evidence="4" id="KW-0378">Hydrolase</keyword>
<feature type="domain" description="Tyrosine-protein phosphatase" evidence="10">
    <location>
        <begin position="10"/>
        <end position="163"/>
    </location>
</feature>
<dbReference type="GeneID" id="16067877"/>
<evidence type="ECO:0000259" key="11">
    <source>
        <dbReference type="PROSITE" id="PS50056"/>
    </source>
</evidence>
<dbReference type="AlphaFoldDB" id="F2TVJ2"/>
<dbReference type="FunFam" id="3.90.190.10:FF:000086">
    <property type="entry name" value="Protein tyrosine phosphatase-like protein"/>
    <property type="match status" value="1"/>
</dbReference>
<dbReference type="InterPro" id="IPR020422">
    <property type="entry name" value="TYR_PHOSPHATASE_DUAL_dom"/>
</dbReference>
<proteinExistence type="inferred from homology"/>
<keyword evidence="3" id="KW-0488">Methylation</keyword>
<dbReference type="OrthoDB" id="5632at2759"/>
<evidence type="ECO:0000313" key="12">
    <source>
        <dbReference type="EMBL" id="EGD72088.1"/>
    </source>
</evidence>
<keyword evidence="6" id="KW-1015">Disulfide bond</keyword>
<dbReference type="InterPro" id="IPR003595">
    <property type="entry name" value="Tyr_Pase_cat"/>
</dbReference>
<gene>
    <name evidence="12" type="ORF">PTSG_00104</name>
</gene>
<evidence type="ECO:0000256" key="4">
    <source>
        <dbReference type="ARBA" id="ARBA00022801"/>
    </source>
</evidence>
<dbReference type="STRING" id="946362.F2TVJ2"/>
<evidence type="ECO:0000256" key="7">
    <source>
        <dbReference type="ARBA" id="ARBA00023288"/>
    </source>
</evidence>
<dbReference type="Gene3D" id="3.90.190.10">
    <property type="entry name" value="Protein tyrosine phosphatase superfamily"/>
    <property type="match status" value="1"/>
</dbReference>
<dbReference type="EC" id="3.1.3.48" evidence="2"/>
<accession>F2TVJ2</accession>
<evidence type="ECO:0000256" key="6">
    <source>
        <dbReference type="ARBA" id="ARBA00023157"/>
    </source>
</evidence>
<keyword evidence="8" id="KW-0636">Prenylation</keyword>
<reference evidence="12" key="1">
    <citation type="submission" date="2009-08" db="EMBL/GenBank/DDBJ databases">
        <title>Annotation of Salpingoeca rosetta.</title>
        <authorList>
            <consortium name="The Broad Institute Genome Sequencing Platform"/>
            <person name="Russ C."/>
            <person name="Cuomo C."/>
            <person name="Burger G."/>
            <person name="Gray M.W."/>
            <person name="Holland P.W.H."/>
            <person name="King N."/>
            <person name="Lang F.B.F."/>
            <person name="Roger A.J."/>
            <person name="Ruiz-Trillo I."/>
            <person name="Young S.K."/>
            <person name="Zeng Q."/>
            <person name="Gargeya S."/>
            <person name="Alvarado L."/>
            <person name="Berlin A."/>
            <person name="Chapman S.B."/>
            <person name="Chen Z."/>
            <person name="Freedman E."/>
            <person name="Gellesch M."/>
            <person name="Goldberg J."/>
            <person name="Griggs A."/>
            <person name="Gujja S."/>
            <person name="Heilman E."/>
            <person name="Heiman D."/>
            <person name="Howarth C."/>
            <person name="Mehta T."/>
            <person name="Neiman D."/>
            <person name="Pearson M."/>
            <person name="Roberts A."/>
            <person name="Saif S."/>
            <person name="Shea T."/>
            <person name="Shenoy N."/>
            <person name="Sisk P."/>
            <person name="Stolte C."/>
            <person name="Sykes S."/>
            <person name="White J."/>
            <person name="Yandava C."/>
            <person name="Haas B."/>
            <person name="Nusbaum C."/>
            <person name="Birren B."/>
        </authorList>
    </citation>
    <scope>NUCLEOTIDE SEQUENCE [LARGE SCALE GENOMIC DNA]</scope>
    <source>
        <strain evidence="12">ATCC 50818</strain>
    </source>
</reference>
<evidence type="ECO:0000256" key="9">
    <source>
        <dbReference type="ARBA" id="ARBA00051722"/>
    </source>
</evidence>
<keyword evidence="13" id="KW-1185">Reference proteome</keyword>
<dbReference type="KEGG" id="sre:PTSG_00104"/>
<dbReference type="EMBL" id="GL832955">
    <property type="protein sequence ID" value="EGD72088.1"/>
    <property type="molecule type" value="Genomic_DNA"/>
</dbReference>
<dbReference type="PROSITE" id="PS50054">
    <property type="entry name" value="TYR_PHOSPHATASE_DUAL"/>
    <property type="match status" value="1"/>
</dbReference>
<protein>
    <recommendedName>
        <fullName evidence="2">protein-tyrosine-phosphatase</fullName>
        <ecNumber evidence="2">3.1.3.48</ecNumber>
    </recommendedName>
</protein>
<evidence type="ECO:0000256" key="1">
    <source>
        <dbReference type="ARBA" id="ARBA00009580"/>
    </source>
</evidence>
<comment type="similarity">
    <text evidence="1">Belongs to the protein-tyrosine phosphatase family.</text>
</comment>
<dbReference type="FunCoup" id="F2TVJ2">
    <property type="interactions" value="1297"/>
</dbReference>
<feature type="domain" description="Tyrosine specific protein phosphatases" evidence="11">
    <location>
        <begin position="84"/>
        <end position="150"/>
    </location>
</feature>
<dbReference type="InParanoid" id="F2TVJ2"/>
<dbReference type="InterPro" id="IPR000387">
    <property type="entry name" value="Tyr_Pase_dom"/>
</dbReference>
<dbReference type="CDD" id="cd14500">
    <property type="entry name" value="PTP-IVa"/>
    <property type="match status" value="1"/>
</dbReference>
<sequence>MTSAGQARMHISPITHKGLRFVITDRPTEDTLPAYIEMLKQHNVKHLVRVCEPSYPTKDIEQEGIRVHDWPCEDGAPPPKDVRQNWLKLCNETFAANDKDAIAVHCVAGLGRAPVLVAISLIESGMSPEDAVIFIRKHRHGAINKRQLLFLQEYKRSGRGGCTIL</sequence>